<dbReference type="AlphaFoldDB" id="A0A7S0S3P8"/>
<evidence type="ECO:0008006" key="3">
    <source>
        <dbReference type="Google" id="ProtNLM"/>
    </source>
</evidence>
<dbReference type="Gene3D" id="3.20.20.70">
    <property type="entry name" value="Aldolase class I"/>
    <property type="match status" value="1"/>
</dbReference>
<organism evidence="2">
    <name type="scientific">Chlamydomonas leiostraca</name>
    <dbReference type="NCBI Taxonomy" id="1034604"/>
    <lineage>
        <taxon>Eukaryota</taxon>
        <taxon>Viridiplantae</taxon>
        <taxon>Chlorophyta</taxon>
        <taxon>core chlorophytes</taxon>
        <taxon>Chlorophyceae</taxon>
        <taxon>CS clade</taxon>
        <taxon>Chlamydomonadales</taxon>
        <taxon>Chlamydomonadaceae</taxon>
        <taxon>Chlamydomonas</taxon>
    </lineage>
</organism>
<dbReference type="InterPro" id="IPR001585">
    <property type="entry name" value="TAL/FSA"/>
</dbReference>
<gene>
    <name evidence="2" type="ORF">CLEI1391_LOCUS19751</name>
</gene>
<evidence type="ECO:0000256" key="1">
    <source>
        <dbReference type="ARBA" id="ARBA00023270"/>
    </source>
</evidence>
<proteinExistence type="predicted"/>
<protein>
    <recommendedName>
        <fullName evidence="3">Transaldolase</fullName>
    </recommendedName>
</protein>
<name>A0A7S0S3P8_9CHLO</name>
<dbReference type="Pfam" id="PF00923">
    <property type="entry name" value="TAL_FSA"/>
    <property type="match status" value="1"/>
</dbReference>
<dbReference type="PANTHER" id="PTHR10683">
    <property type="entry name" value="TRANSALDOLASE"/>
    <property type="match status" value="1"/>
</dbReference>
<sequence length="381" mass="39593">MQLQARTTFLNRCRPSARSRTVVVPKATAYVAPSQSTAANELQLLRSVSSVQVDSIAAENVLSTGGGAVSFGLLMRAVRSEALGLRPIENAIAAARAYSTDPERQVEKAMANVGALVAGQVTGRISTEVDPRYANDAAKMVAKAKSLVALYKEVGVPASRLLMRIPATWAGVQACKELEKAGIACHIYMVYSVGQAAAAAEAGASIVNANCARTRDFYDKNPGLIRDPKGPRQDAGGSPVDPGVLLVTNIYNYCKVHHPKSLVMATGIRTREDALALAGCDVLVLPPKVAAQMAATATTAGYNDGLHAAASAEEVLDAQLTPRGAADAAPTKMGPFKDEASFQDALGVAGTQLLTAALKDAVRDVEALASMSKATTGVSST</sequence>
<dbReference type="EMBL" id="HBFB01035188">
    <property type="protein sequence ID" value="CAD8695565.1"/>
    <property type="molecule type" value="Transcribed_RNA"/>
</dbReference>
<keyword evidence="1" id="KW-0704">Schiff base</keyword>
<dbReference type="GO" id="GO:0005975">
    <property type="term" value="P:carbohydrate metabolic process"/>
    <property type="evidence" value="ECO:0007669"/>
    <property type="project" value="InterPro"/>
</dbReference>
<dbReference type="SUPFAM" id="SSF51569">
    <property type="entry name" value="Aldolase"/>
    <property type="match status" value="1"/>
</dbReference>
<dbReference type="PANTHER" id="PTHR10683:SF18">
    <property type="entry name" value="TRANSALDOLASE"/>
    <property type="match status" value="1"/>
</dbReference>
<dbReference type="InterPro" id="IPR013785">
    <property type="entry name" value="Aldolase_TIM"/>
</dbReference>
<evidence type="ECO:0000313" key="2">
    <source>
        <dbReference type="EMBL" id="CAD8695565.1"/>
    </source>
</evidence>
<reference evidence="2" key="1">
    <citation type="submission" date="2021-01" db="EMBL/GenBank/DDBJ databases">
        <authorList>
            <person name="Corre E."/>
            <person name="Pelletier E."/>
            <person name="Niang G."/>
            <person name="Scheremetjew M."/>
            <person name="Finn R."/>
            <person name="Kale V."/>
            <person name="Holt S."/>
            <person name="Cochrane G."/>
            <person name="Meng A."/>
            <person name="Brown T."/>
            <person name="Cohen L."/>
        </authorList>
    </citation>
    <scope>NUCLEOTIDE SEQUENCE</scope>
    <source>
        <strain evidence="2">SAG 11-49</strain>
    </source>
</reference>
<accession>A0A7S0S3P8</accession>